<evidence type="ECO:0000256" key="6">
    <source>
        <dbReference type="ARBA" id="ARBA00023034"/>
    </source>
</evidence>
<evidence type="ECO:0000256" key="2">
    <source>
        <dbReference type="ARBA" id="ARBA00006339"/>
    </source>
</evidence>
<evidence type="ECO:0000256" key="5">
    <source>
        <dbReference type="ARBA" id="ARBA00022989"/>
    </source>
</evidence>
<proteinExistence type="inferred from homology"/>
<keyword evidence="3 9" id="KW-0808">Transferase</keyword>
<gene>
    <name evidence="10" type="ORF">MGAL_10B067773</name>
</gene>
<sequence length="420" mass="49426">MDAVGRYRRVIAFGFITYTVFVIYLNFQTKETSVEWLLKKHRPSLNHSQHNEVLNFTTVTKENEISQGNGVTERCSKINYSYDQKIPDNMFRNSLLPLKKYNVTFCRVPKGASTFWTRLLVCLERDIWKPPFVFKPNDGNAKLKNDFSKFSVRKAYELVKNTKNLMFSRNPFSRVFSFYVDKLFSPNPFYWNDLGIGITKRSRGIATCGHDVTFNEFVDYIINTPSRMRDYHIIPTNDICRPCKIHYSFIGKMENFENDVSRILKEIGAELYPYFAENFKKEYTSDAIYDIVQAYFAYRRDSDKCIDRHTGIKRVWLKLQIRGIISRTIPVPFTSKESLSLSFPKLLKSIINARDISEKEDMKSQKTMFITQAYSTIPLDTMFKLQSVYKKDLQIFNYDLFPKHLFGPRRNSTIDIFCLK</sequence>
<accession>A0A8B6BZD5</accession>
<evidence type="ECO:0000313" key="10">
    <source>
        <dbReference type="EMBL" id="VDH98112.1"/>
    </source>
</evidence>
<keyword evidence="6 9" id="KW-0333">Golgi apparatus</keyword>
<evidence type="ECO:0000256" key="3">
    <source>
        <dbReference type="ARBA" id="ARBA00022679"/>
    </source>
</evidence>
<keyword evidence="9" id="KW-0735">Signal-anchor</keyword>
<comment type="subcellular location">
    <subcellularLocation>
        <location evidence="1 9">Golgi apparatus membrane</location>
        <topology evidence="1 9">Single-pass type II membrane protein</topology>
    </subcellularLocation>
</comment>
<evidence type="ECO:0000313" key="11">
    <source>
        <dbReference type="Proteomes" id="UP000596742"/>
    </source>
</evidence>
<dbReference type="Proteomes" id="UP000596742">
    <property type="component" value="Unassembled WGS sequence"/>
</dbReference>
<evidence type="ECO:0000256" key="4">
    <source>
        <dbReference type="ARBA" id="ARBA00022692"/>
    </source>
</evidence>
<dbReference type="GO" id="GO:0016051">
    <property type="term" value="P:carbohydrate biosynthetic process"/>
    <property type="evidence" value="ECO:0007669"/>
    <property type="project" value="InterPro"/>
</dbReference>
<name>A0A8B6BZD5_MYTGA</name>
<evidence type="ECO:0000256" key="7">
    <source>
        <dbReference type="ARBA" id="ARBA00023136"/>
    </source>
</evidence>
<reference evidence="10" key="1">
    <citation type="submission" date="2018-11" db="EMBL/GenBank/DDBJ databases">
        <authorList>
            <person name="Alioto T."/>
            <person name="Alioto T."/>
        </authorList>
    </citation>
    <scope>NUCLEOTIDE SEQUENCE</scope>
</reference>
<dbReference type="EMBL" id="UYJE01000976">
    <property type="protein sequence ID" value="VDH98112.1"/>
    <property type="molecule type" value="Genomic_DNA"/>
</dbReference>
<comment type="caution">
    <text evidence="10">The sequence shown here is derived from an EMBL/GenBank/DDBJ whole genome shotgun (WGS) entry which is preliminary data.</text>
</comment>
<dbReference type="PANTHER" id="PTHR12137">
    <property type="entry name" value="CARBOHYDRATE SULFOTRANSFERASE"/>
    <property type="match status" value="1"/>
</dbReference>
<dbReference type="Pfam" id="PF03567">
    <property type="entry name" value="Sulfotransfer_2"/>
    <property type="match status" value="1"/>
</dbReference>
<dbReference type="PANTHER" id="PTHR12137:SF54">
    <property type="entry name" value="CARBOHYDRATE SULFOTRANSFERASE"/>
    <property type="match status" value="1"/>
</dbReference>
<dbReference type="GO" id="GO:0000139">
    <property type="term" value="C:Golgi membrane"/>
    <property type="evidence" value="ECO:0007669"/>
    <property type="project" value="UniProtKB-SubCell"/>
</dbReference>
<organism evidence="10 11">
    <name type="scientific">Mytilus galloprovincialis</name>
    <name type="common">Mediterranean mussel</name>
    <dbReference type="NCBI Taxonomy" id="29158"/>
    <lineage>
        <taxon>Eukaryota</taxon>
        <taxon>Metazoa</taxon>
        <taxon>Spiralia</taxon>
        <taxon>Lophotrochozoa</taxon>
        <taxon>Mollusca</taxon>
        <taxon>Bivalvia</taxon>
        <taxon>Autobranchia</taxon>
        <taxon>Pteriomorphia</taxon>
        <taxon>Mytilida</taxon>
        <taxon>Mytiloidea</taxon>
        <taxon>Mytilidae</taxon>
        <taxon>Mytilinae</taxon>
        <taxon>Mytilus</taxon>
    </lineage>
</organism>
<protein>
    <recommendedName>
        <fullName evidence="9">Carbohydrate sulfotransferase</fullName>
        <ecNumber evidence="9">2.8.2.-</ecNumber>
    </recommendedName>
</protein>
<dbReference type="GO" id="GO:0008146">
    <property type="term" value="F:sulfotransferase activity"/>
    <property type="evidence" value="ECO:0007669"/>
    <property type="project" value="InterPro"/>
</dbReference>
<dbReference type="OrthoDB" id="2019940at2759"/>
<evidence type="ECO:0000256" key="8">
    <source>
        <dbReference type="ARBA" id="ARBA00023180"/>
    </source>
</evidence>
<keyword evidence="5 9" id="KW-1133">Transmembrane helix</keyword>
<dbReference type="EC" id="2.8.2.-" evidence="9"/>
<feature type="transmembrane region" description="Helical" evidence="9">
    <location>
        <begin position="7"/>
        <end position="27"/>
    </location>
</feature>
<dbReference type="InterPro" id="IPR005331">
    <property type="entry name" value="Sulfotransferase"/>
</dbReference>
<keyword evidence="9" id="KW-0119">Carbohydrate metabolism</keyword>
<keyword evidence="8 9" id="KW-0325">Glycoprotein</keyword>
<keyword evidence="7 9" id="KW-0472">Membrane</keyword>
<evidence type="ECO:0000256" key="1">
    <source>
        <dbReference type="ARBA" id="ARBA00004323"/>
    </source>
</evidence>
<keyword evidence="11" id="KW-1185">Reference proteome</keyword>
<dbReference type="InterPro" id="IPR018011">
    <property type="entry name" value="Carb_sulfotrans_8-10"/>
</dbReference>
<comment type="similarity">
    <text evidence="2 9">Belongs to the sulfotransferase 2 family.</text>
</comment>
<keyword evidence="4 9" id="KW-0812">Transmembrane</keyword>
<dbReference type="AlphaFoldDB" id="A0A8B6BZD5"/>
<evidence type="ECO:0000256" key="9">
    <source>
        <dbReference type="RuleBase" id="RU364020"/>
    </source>
</evidence>